<feature type="domain" description="DUF7834" evidence="2">
    <location>
        <begin position="211"/>
        <end position="449"/>
    </location>
</feature>
<dbReference type="Pfam" id="PF03235">
    <property type="entry name" value="GmrSD_N"/>
    <property type="match status" value="1"/>
</dbReference>
<name>A0A4U1ZD82_9VIBR</name>
<protein>
    <submittedName>
        <fullName evidence="3">DUF262 domain-containing protein</fullName>
    </submittedName>
</protein>
<accession>A0A4U1ZD82</accession>
<comment type="caution">
    <text evidence="3">The sequence shown here is derived from an EMBL/GenBank/DDBJ whole genome shotgun (WGS) entry which is preliminary data.</text>
</comment>
<reference evidence="3 4" key="1">
    <citation type="submission" date="2019-04" db="EMBL/GenBank/DDBJ databases">
        <title>A reverse ecology approach based on a biological definition of microbial populations.</title>
        <authorList>
            <person name="Arevalo P."/>
            <person name="Vaninsberghe D."/>
            <person name="Elsherbini J."/>
            <person name="Gore J."/>
            <person name="Polz M."/>
        </authorList>
    </citation>
    <scope>NUCLEOTIDE SEQUENCE [LARGE SCALE GENOMIC DNA]</scope>
    <source>
        <strain evidence="3 4">10N.261.46.F4</strain>
    </source>
</reference>
<dbReference type="Proteomes" id="UP000307574">
    <property type="component" value="Unassembled WGS sequence"/>
</dbReference>
<gene>
    <name evidence="3" type="ORF">FCV50_09285</name>
</gene>
<evidence type="ECO:0000259" key="2">
    <source>
        <dbReference type="Pfam" id="PF25202"/>
    </source>
</evidence>
<dbReference type="AlphaFoldDB" id="A0A4U1ZD82"/>
<dbReference type="EMBL" id="SYUV01000027">
    <property type="protein sequence ID" value="TKF32633.1"/>
    <property type="molecule type" value="Genomic_DNA"/>
</dbReference>
<proteinExistence type="predicted"/>
<feature type="domain" description="GmrSD restriction endonucleases N-terminal" evidence="1">
    <location>
        <begin position="10"/>
        <end position="198"/>
    </location>
</feature>
<dbReference type="PANTHER" id="PTHR35149:SF2">
    <property type="entry name" value="DUF262 DOMAIN-CONTAINING PROTEIN"/>
    <property type="match status" value="1"/>
</dbReference>
<dbReference type="RefSeq" id="WP_136980134.1">
    <property type="nucleotide sequence ID" value="NZ_SYUV01000027.1"/>
</dbReference>
<evidence type="ECO:0000313" key="3">
    <source>
        <dbReference type="EMBL" id="TKF32633.1"/>
    </source>
</evidence>
<dbReference type="Pfam" id="PF25202">
    <property type="entry name" value="DUF7834"/>
    <property type="match status" value="1"/>
</dbReference>
<dbReference type="InterPro" id="IPR004919">
    <property type="entry name" value="GmrSD_N"/>
</dbReference>
<sequence length="469" mass="55640">MKIPNPICKVKDLIADPRLTIPPYQRPYKWTQKNLADLLDDLRTYREKPCYRLGTIVFHHHSENKDKKEQLDIVDGQQRTLTLILLIKAILTVKDIEKITRQDLKVDLEKLRGEIENFLTRQIFNSDITHQNLHQNYLAAQRAASRHEFTENDIYFLLNQCEVVTFVLKDISEAFQFFDSQNTRGRDLNPHDLLKAYHLREFSVADTPLKGKSVNHWESLDDNELAELFANYLFRIRRWVQGRDALSFDKTKINLFKGVNLDQVALYPYVESVRIAHHFVDEYNQSYHRNVDQQYKNFPFHLDQMIVNGRRFFEMTTHYQLMIEDIVTSEYQHGNAKIMGYQLNEQAQKILKALNEYGARSRVGDRYIRNIFDCAVIFYIDKFGTHYLSEAIEKIFIWAYRCRLERYVVQLATMNNYVLNCNIFVKMKHSVKPSEVFNWSLDSVTDIKGTKLDVIEGLFEEMKYYEPKQ</sequence>
<evidence type="ECO:0000313" key="4">
    <source>
        <dbReference type="Proteomes" id="UP000307574"/>
    </source>
</evidence>
<evidence type="ECO:0000259" key="1">
    <source>
        <dbReference type="Pfam" id="PF03235"/>
    </source>
</evidence>
<dbReference type="InterPro" id="IPR057156">
    <property type="entry name" value="DUF7834"/>
</dbReference>
<dbReference type="PANTHER" id="PTHR35149">
    <property type="entry name" value="SLL5132 PROTEIN"/>
    <property type="match status" value="1"/>
</dbReference>
<organism evidence="3 4">
    <name type="scientific">Vibrio kanaloae</name>
    <dbReference type="NCBI Taxonomy" id="170673"/>
    <lineage>
        <taxon>Bacteria</taxon>
        <taxon>Pseudomonadati</taxon>
        <taxon>Pseudomonadota</taxon>
        <taxon>Gammaproteobacteria</taxon>
        <taxon>Vibrionales</taxon>
        <taxon>Vibrionaceae</taxon>
        <taxon>Vibrio</taxon>
    </lineage>
</organism>